<protein>
    <submittedName>
        <fullName evidence="2">Uncharacterized protein</fullName>
    </submittedName>
</protein>
<dbReference type="InParanoid" id="D8RYK1"/>
<keyword evidence="3" id="KW-1185">Reference proteome</keyword>
<feature type="region of interest" description="Disordered" evidence="1">
    <location>
        <begin position="135"/>
        <end position="168"/>
    </location>
</feature>
<proteinExistence type="predicted"/>
<feature type="compositionally biased region" description="Polar residues" evidence="1">
    <location>
        <begin position="159"/>
        <end position="168"/>
    </location>
</feature>
<organism evidence="3">
    <name type="scientific">Selaginella moellendorffii</name>
    <name type="common">Spikemoss</name>
    <dbReference type="NCBI Taxonomy" id="88036"/>
    <lineage>
        <taxon>Eukaryota</taxon>
        <taxon>Viridiplantae</taxon>
        <taxon>Streptophyta</taxon>
        <taxon>Embryophyta</taxon>
        <taxon>Tracheophyta</taxon>
        <taxon>Lycopodiopsida</taxon>
        <taxon>Selaginellales</taxon>
        <taxon>Selaginellaceae</taxon>
        <taxon>Selaginella</taxon>
    </lineage>
</organism>
<evidence type="ECO:0000313" key="3">
    <source>
        <dbReference type="Proteomes" id="UP000001514"/>
    </source>
</evidence>
<gene>
    <name evidence="2" type="ORF">SELMODRAFT_415906</name>
</gene>
<dbReference type="Gramene" id="EFJ22920">
    <property type="protein sequence ID" value="EFJ22920"/>
    <property type="gene ID" value="SELMODRAFT_415906"/>
</dbReference>
<evidence type="ECO:0000256" key="1">
    <source>
        <dbReference type="SAM" id="MobiDB-lite"/>
    </source>
</evidence>
<name>D8RYK1_SELML</name>
<accession>D8RYK1</accession>
<dbReference type="EMBL" id="GL377594">
    <property type="protein sequence ID" value="EFJ22920.1"/>
    <property type="molecule type" value="Genomic_DNA"/>
</dbReference>
<sequence length="233" mass="26238">MSLASSSLDIRSMSKEEIAGPSHNLFSIDEVPTCTDQDVLLINQPFFTFVSNSPLADKVMDMIMNPQTLTHAITKMLTFSRLYRDAEEEVEGVHEEEDVEEEEEPFNLLSGKVNQDLDIAGLFVDQVDMKKLKDEQAENEAQEQLYEEAENEEGIESDAYSSTPELSRNDFSINPLSEEYACREDLSNISKDCVEPIHVMQWSGDHWKYGVLDVFGSVFVENGTTSDAAMVCN</sequence>
<dbReference type="AlphaFoldDB" id="D8RYK1"/>
<evidence type="ECO:0000313" key="2">
    <source>
        <dbReference type="EMBL" id="EFJ22920.1"/>
    </source>
</evidence>
<dbReference type="Proteomes" id="UP000001514">
    <property type="component" value="Unassembled WGS sequence"/>
</dbReference>
<reference evidence="2 3" key="1">
    <citation type="journal article" date="2011" name="Science">
        <title>The Selaginella genome identifies genetic changes associated with the evolution of vascular plants.</title>
        <authorList>
            <person name="Banks J.A."/>
            <person name="Nishiyama T."/>
            <person name="Hasebe M."/>
            <person name="Bowman J.L."/>
            <person name="Gribskov M."/>
            <person name="dePamphilis C."/>
            <person name="Albert V.A."/>
            <person name="Aono N."/>
            <person name="Aoyama T."/>
            <person name="Ambrose B.A."/>
            <person name="Ashton N.W."/>
            <person name="Axtell M.J."/>
            <person name="Barker E."/>
            <person name="Barker M.S."/>
            <person name="Bennetzen J.L."/>
            <person name="Bonawitz N.D."/>
            <person name="Chapple C."/>
            <person name="Cheng C."/>
            <person name="Correa L.G."/>
            <person name="Dacre M."/>
            <person name="DeBarry J."/>
            <person name="Dreyer I."/>
            <person name="Elias M."/>
            <person name="Engstrom E.M."/>
            <person name="Estelle M."/>
            <person name="Feng L."/>
            <person name="Finet C."/>
            <person name="Floyd S.K."/>
            <person name="Frommer W.B."/>
            <person name="Fujita T."/>
            <person name="Gramzow L."/>
            <person name="Gutensohn M."/>
            <person name="Harholt J."/>
            <person name="Hattori M."/>
            <person name="Heyl A."/>
            <person name="Hirai T."/>
            <person name="Hiwatashi Y."/>
            <person name="Ishikawa M."/>
            <person name="Iwata M."/>
            <person name="Karol K.G."/>
            <person name="Koehler B."/>
            <person name="Kolukisaoglu U."/>
            <person name="Kubo M."/>
            <person name="Kurata T."/>
            <person name="Lalonde S."/>
            <person name="Li K."/>
            <person name="Li Y."/>
            <person name="Litt A."/>
            <person name="Lyons E."/>
            <person name="Manning G."/>
            <person name="Maruyama T."/>
            <person name="Michael T.P."/>
            <person name="Mikami K."/>
            <person name="Miyazaki S."/>
            <person name="Morinaga S."/>
            <person name="Murata T."/>
            <person name="Mueller-Roeber B."/>
            <person name="Nelson D.R."/>
            <person name="Obara M."/>
            <person name="Oguri Y."/>
            <person name="Olmstead R.G."/>
            <person name="Onodera N."/>
            <person name="Petersen B.L."/>
            <person name="Pils B."/>
            <person name="Prigge M."/>
            <person name="Rensing S.A."/>
            <person name="Riano-Pachon D.M."/>
            <person name="Roberts A.W."/>
            <person name="Sato Y."/>
            <person name="Scheller H.V."/>
            <person name="Schulz B."/>
            <person name="Schulz C."/>
            <person name="Shakirov E.V."/>
            <person name="Shibagaki N."/>
            <person name="Shinohara N."/>
            <person name="Shippen D.E."/>
            <person name="Soerensen I."/>
            <person name="Sotooka R."/>
            <person name="Sugimoto N."/>
            <person name="Sugita M."/>
            <person name="Sumikawa N."/>
            <person name="Tanurdzic M."/>
            <person name="Theissen G."/>
            <person name="Ulvskov P."/>
            <person name="Wakazuki S."/>
            <person name="Weng J.K."/>
            <person name="Willats W.W."/>
            <person name="Wipf D."/>
            <person name="Wolf P.G."/>
            <person name="Yang L."/>
            <person name="Zimmer A.D."/>
            <person name="Zhu Q."/>
            <person name="Mitros T."/>
            <person name="Hellsten U."/>
            <person name="Loque D."/>
            <person name="Otillar R."/>
            <person name="Salamov A."/>
            <person name="Schmutz J."/>
            <person name="Shapiro H."/>
            <person name="Lindquist E."/>
            <person name="Lucas S."/>
            <person name="Rokhsar D."/>
            <person name="Grigoriev I.V."/>
        </authorList>
    </citation>
    <scope>NUCLEOTIDE SEQUENCE [LARGE SCALE GENOMIC DNA]</scope>
</reference>
<dbReference type="HOGENOM" id="CLU_1191616_0_0_1"/>
<dbReference type="KEGG" id="smo:SELMODRAFT_415906"/>
<feature type="compositionally biased region" description="Acidic residues" evidence="1">
    <location>
        <begin position="137"/>
        <end position="156"/>
    </location>
</feature>